<protein>
    <recommendedName>
        <fullName evidence="3">alpha-glucosidase</fullName>
        <ecNumber evidence="3">3.2.1.20</ecNumber>
    </recommendedName>
</protein>
<dbReference type="SUPFAM" id="SSF51445">
    <property type="entry name" value="(Trans)glycosidases"/>
    <property type="match status" value="1"/>
</dbReference>
<dbReference type="Gene3D" id="3.90.400.10">
    <property type="entry name" value="Oligo-1,6-glucosidase, Domain 2"/>
    <property type="match status" value="1"/>
</dbReference>
<dbReference type="CDD" id="cd11328">
    <property type="entry name" value="AmyAc_maltase"/>
    <property type="match status" value="1"/>
</dbReference>
<evidence type="ECO:0000313" key="8">
    <source>
        <dbReference type="EMBL" id="CAL1684144.1"/>
    </source>
</evidence>
<dbReference type="PANTHER" id="PTHR10357:SF179">
    <property type="entry name" value="NEUTRAL AND BASIC AMINO ACID TRANSPORT PROTEIN RBAT"/>
    <property type="match status" value="1"/>
</dbReference>
<dbReference type="EMBL" id="OZ034828">
    <property type="protein sequence ID" value="CAL1684144.1"/>
    <property type="molecule type" value="Genomic_DNA"/>
</dbReference>
<sequence>MSLTTRLCAVLLLVSSSSAEILNKSWWNNTVFYQVYPRSLYDTNADGIGDLKGITLKLPYFVESGINAIWLSPIYPSPMVDFGYDISNFTDVDPIFGTLGDFKILVAKAKKLGLKVVLDLVPNHTSDEHPWFQKALKGDEKYKNYYMWADGKDKDDKTPPNNWISVFSGSAWTYAPSQKQWYFHQFDYRQPDLNFSNPDVKEEMQNVLKFWLDLGIDGYRVDSAVFIFEDKELRDEPRSYAAGATPRDYTYLDHIYTTDQLPTYELFGSWRKYLDEYADEHNQDQKMMVMEAYTSFPHTMQYYDYDVTPFNFMFIINVTNSSSAQYVKQEIDLWMNSMPKGDIANWVLGNHDNHRVASRYPGRLDQMTMLSMILPGMAVTYNGDEIGMVDLANISWADTKDPEACNAGIEHYAAISRDPERTPFQWDATKNAGFSKANSTWLPVNANYKTLNLLREKSSHESHYKIYKTLAYMHRKEPALTEGSYRSFTANNGTVLGVIRNSGSRTVLLLINFKDDIPQQVNLSAEGLPPKMKVKVANLDSRLKRGSTVSVNNIRLPKKAAVVYTSKNIH</sequence>
<evidence type="ECO:0000256" key="5">
    <source>
        <dbReference type="ARBA" id="ARBA00023295"/>
    </source>
</evidence>
<feature type="domain" description="Glycosyl hydrolase family 13 catalytic" evidence="7">
    <location>
        <begin position="34"/>
        <end position="421"/>
    </location>
</feature>
<dbReference type="InterPro" id="IPR045857">
    <property type="entry name" value="O16G_dom_2"/>
</dbReference>
<dbReference type="GO" id="GO:0005975">
    <property type="term" value="P:carbohydrate metabolic process"/>
    <property type="evidence" value="ECO:0007669"/>
    <property type="project" value="InterPro"/>
</dbReference>
<dbReference type="InterPro" id="IPR017853">
    <property type="entry name" value="GH"/>
</dbReference>
<evidence type="ECO:0000256" key="2">
    <source>
        <dbReference type="ARBA" id="ARBA00008061"/>
    </source>
</evidence>
<organism evidence="8 9">
    <name type="scientific">Lasius platythorax</name>
    <dbReference type="NCBI Taxonomy" id="488582"/>
    <lineage>
        <taxon>Eukaryota</taxon>
        <taxon>Metazoa</taxon>
        <taxon>Ecdysozoa</taxon>
        <taxon>Arthropoda</taxon>
        <taxon>Hexapoda</taxon>
        <taxon>Insecta</taxon>
        <taxon>Pterygota</taxon>
        <taxon>Neoptera</taxon>
        <taxon>Endopterygota</taxon>
        <taxon>Hymenoptera</taxon>
        <taxon>Apocrita</taxon>
        <taxon>Aculeata</taxon>
        <taxon>Formicoidea</taxon>
        <taxon>Formicidae</taxon>
        <taxon>Formicinae</taxon>
        <taxon>Lasius</taxon>
        <taxon>Lasius</taxon>
    </lineage>
</organism>
<dbReference type="EC" id="3.2.1.20" evidence="3"/>
<reference evidence="8" key="1">
    <citation type="submission" date="2024-04" db="EMBL/GenBank/DDBJ databases">
        <authorList>
            <consortium name="Molecular Ecology Group"/>
        </authorList>
    </citation>
    <scope>NUCLEOTIDE SEQUENCE</scope>
</reference>
<feature type="chain" id="PRO_5043606917" description="alpha-glucosidase" evidence="6">
    <location>
        <begin position="20"/>
        <end position="570"/>
    </location>
</feature>
<evidence type="ECO:0000256" key="6">
    <source>
        <dbReference type="SAM" id="SignalP"/>
    </source>
</evidence>
<feature type="signal peptide" evidence="6">
    <location>
        <begin position="1"/>
        <end position="19"/>
    </location>
</feature>
<evidence type="ECO:0000259" key="7">
    <source>
        <dbReference type="SMART" id="SM00642"/>
    </source>
</evidence>
<keyword evidence="4" id="KW-0325">Glycoprotein</keyword>
<dbReference type="InterPro" id="IPR006047">
    <property type="entry name" value="GH13_cat_dom"/>
</dbReference>
<evidence type="ECO:0000313" key="9">
    <source>
        <dbReference type="Proteomes" id="UP001497644"/>
    </source>
</evidence>
<keyword evidence="9" id="KW-1185">Reference proteome</keyword>
<dbReference type="SMART" id="SM00642">
    <property type="entry name" value="Aamy"/>
    <property type="match status" value="1"/>
</dbReference>
<evidence type="ECO:0000256" key="1">
    <source>
        <dbReference type="ARBA" id="ARBA00001657"/>
    </source>
</evidence>
<evidence type="ECO:0000256" key="3">
    <source>
        <dbReference type="ARBA" id="ARBA00012741"/>
    </source>
</evidence>
<accession>A0AAV2NUB1</accession>
<dbReference type="FunFam" id="3.90.400.10:FF:000001">
    <property type="entry name" value="Maltase A3, isoform A"/>
    <property type="match status" value="1"/>
</dbReference>
<gene>
    <name evidence="8" type="ORF">LPLAT_LOCUS9826</name>
</gene>
<keyword evidence="6" id="KW-0732">Signal</keyword>
<dbReference type="PANTHER" id="PTHR10357">
    <property type="entry name" value="ALPHA-AMYLASE FAMILY MEMBER"/>
    <property type="match status" value="1"/>
</dbReference>
<dbReference type="GO" id="GO:0004558">
    <property type="term" value="F:alpha-1,4-glucosidase activity"/>
    <property type="evidence" value="ECO:0007669"/>
    <property type="project" value="UniProtKB-EC"/>
</dbReference>
<name>A0AAV2NUB1_9HYME</name>
<evidence type="ECO:0000256" key="4">
    <source>
        <dbReference type="ARBA" id="ARBA00023180"/>
    </source>
</evidence>
<dbReference type="AlphaFoldDB" id="A0AAV2NUB1"/>
<keyword evidence="5" id="KW-0378">Hydrolase</keyword>
<dbReference type="Pfam" id="PF00128">
    <property type="entry name" value="Alpha-amylase"/>
    <property type="match status" value="1"/>
</dbReference>
<keyword evidence="5" id="KW-0326">Glycosidase</keyword>
<comment type="similarity">
    <text evidence="2">Belongs to the glycosyl hydrolase 13 family.</text>
</comment>
<comment type="catalytic activity">
    <reaction evidence="1">
        <text>Hydrolysis of terminal, non-reducing (1-&gt;4)-linked alpha-D-glucose residues with release of alpha-D-glucose.</text>
        <dbReference type="EC" id="3.2.1.20"/>
    </reaction>
</comment>
<dbReference type="Gene3D" id="3.20.20.80">
    <property type="entry name" value="Glycosidases"/>
    <property type="match status" value="1"/>
</dbReference>
<dbReference type="Proteomes" id="UP001497644">
    <property type="component" value="Chromosome 5"/>
</dbReference>
<proteinExistence type="inferred from homology"/>